<proteinExistence type="predicted"/>
<organism evidence="6 7">
    <name type="scientific">Prunus yedoensis var. nudiflora</name>
    <dbReference type="NCBI Taxonomy" id="2094558"/>
    <lineage>
        <taxon>Eukaryota</taxon>
        <taxon>Viridiplantae</taxon>
        <taxon>Streptophyta</taxon>
        <taxon>Embryophyta</taxon>
        <taxon>Tracheophyta</taxon>
        <taxon>Spermatophyta</taxon>
        <taxon>Magnoliopsida</taxon>
        <taxon>eudicotyledons</taxon>
        <taxon>Gunneridae</taxon>
        <taxon>Pentapetalae</taxon>
        <taxon>rosids</taxon>
        <taxon>fabids</taxon>
        <taxon>Rosales</taxon>
        <taxon>Rosaceae</taxon>
        <taxon>Amygdaloideae</taxon>
        <taxon>Amygdaleae</taxon>
        <taxon>Prunus</taxon>
    </lineage>
</organism>
<evidence type="ECO:0000313" key="7">
    <source>
        <dbReference type="Proteomes" id="UP000250321"/>
    </source>
</evidence>
<keyword evidence="2" id="KW-0863">Zinc-finger</keyword>
<evidence type="ECO:0000256" key="4">
    <source>
        <dbReference type="ARBA" id="ARBA00022833"/>
    </source>
</evidence>
<evidence type="ECO:0000313" key="6">
    <source>
        <dbReference type="EMBL" id="PQP95533.1"/>
    </source>
</evidence>
<keyword evidence="7" id="KW-1185">Reference proteome</keyword>
<dbReference type="GO" id="GO:0016567">
    <property type="term" value="P:protein ubiquitination"/>
    <property type="evidence" value="ECO:0007669"/>
    <property type="project" value="UniProtKB-UniPathway"/>
</dbReference>
<dbReference type="STRING" id="2094558.A0A314XW35"/>
<reference evidence="6 7" key="1">
    <citation type="submission" date="2018-02" db="EMBL/GenBank/DDBJ databases">
        <title>Draft genome of wild Prunus yedoensis var. nudiflora.</title>
        <authorList>
            <person name="Baek S."/>
            <person name="Kim J.-H."/>
            <person name="Choi K."/>
            <person name="Kim G.-B."/>
            <person name="Cho A."/>
            <person name="Jang H."/>
            <person name="Shin C.-H."/>
            <person name="Yu H.-J."/>
            <person name="Mun J.-H."/>
        </authorList>
    </citation>
    <scope>NUCLEOTIDE SEQUENCE [LARGE SCALE GENOMIC DNA]</scope>
    <source>
        <strain evidence="7">cv. Jeju island</strain>
        <tissue evidence="6">Leaf</tissue>
    </source>
</reference>
<accession>A0A314XW35</accession>
<feature type="domain" description="IBR" evidence="5">
    <location>
        <begin position="36"/>
        <end position="106"/>
    </location>
</feature>
<name>A0A314XW35_PRUYE</name>
<keyword evidence="4" id="KW-0862">Zinc</keyword>
<dbReference type="Proteomes" id="UP000250321">
    <property type="component" value="Unassembled WGS sequence"/>
</dbReference>
<protein>
    <submittedName>
        <fullName evidence="6">Putative E3 ubiquitin-protein ligase ARI11</fullName>
    </submittedName>
</protein>
<dbReference type="OrthoDB" id="10009520at2759"/>
<evidence type="ECO:0000256" key="1">
    <source>
        <dbReference type="ARBA" id="ARBA00022723"/>
    </source>
</evidence>
<dbReference type="SMART" id="SM00647">
    <property type="entry name" value="IBR"/>
    <property type="match status" value="1"/>
</dbReference>
<evidence type="ECO:0000256" key="3">
    <source>
        <dbReference type="ARBA" id="ARBA00022786"/>
    </source>
</evidence>
<gene>
    <name evidence="6" type="ORF">Pyn_30324</name>
</gene>
<evidence type="ECO:0000259" key="5">
    <source>
        <dbReference type="SMART" id="SM00647"/>
    </source>
</evidence>
<comment type="caution">
    <text evidence="6">The sequence shown here is derived from an EMBL/GenBank/DDBJ whole genome shotgun (WGS) entry which is preliminary data.</text>
</comment>
<dbReference type="InterPro" id="IPR002867">
    <property type="entry name" value="IBR_dom"/>
</dbReference>
<evidence type="ECO:0000256" key="2">
    <source>
        <dbReference type="ARBA" id="ARBA00022771"/>
    </source>
</evidence>
<sequence>MGRYSPRKPHQCPQPSASITSPLLSANLFFHSLLMNHWRSPRRANILHSDRIYCPYPNCSVLLDPLECLSARASSSSQSDNSCIDCPVCQNSSVDCGVPWHSSMSCEEFQTSHWKREMLQTLPYIA</sequence>
<keyword evidence="3" id="KW-0833">Ubl conjugation pathway</keyword>
<dbReference type="AlphaFoldDB" id="A0A314XW35"/>
<dbReference type="UniPathway" id="UPA00143"/>
<dbReference type="EMBL" id="PJQY01002229">
    <property type="protein sequence ID" value="PQP95533.1"/>
    <property type="molecule type" value="Genomic_DNA"/>
</dbReference>
<dbReference type="GO" id="GO:0008270">
    <property type="term" value="F:zinc ion binding"/>
    <property type="evidence" value="ECO:0007669"/>
    <property type="project" value="UniProtKB-KW"/>
</dbReference>
<keyword evidence="1" id="KW-0479">Metal-binding</keyword>